<dbReference type="Proteomes" id="UP001476798">
    <property type="component" value="Unassembled WGS sequence"/>
</dbReference>
<sequence length="100" mass="11150">MRRGELHNMPESDISSYISQQKAVQGIRIIRTTVFSLDRLLAGAFYSGIFNLQQKSHYPFAVQCSELSSFSAAPIMSQNKVLDPNKFTLINAVTPDDVPT</sequence>
<evidence type="ECO:0000313" key="1">
    <source>
        <dbReference type="EMBL" id="MEQ2183429.1"/>
    </source>
</evidence>
<organism evidence="1 2">
    <name type="scientific">Goodea atripinnis</name>
    <dbReference type="NCBI Taxonomy" id="208336"/>
    <lineage>
        <taxon>Eukaryota</taxon>
        <taxon>Metazoa</taxon>
        <taxon>Chordata</taxon>
        <taxon>Craniata</taxon>
        <taxon>Vertebrata</taxon>
        <taxon>Euteleostomi</taxon>
        <taxon>Actinopterygii</taxon>
        <taxon>Neopterygii</taxon>
        <taxon>Teleostei</taxon>
        <taxon>Neoteleostei</taxon>
        <taxon>Acanthomorphata</taxon>
        <taxon>Ovalentaria</taxon>
        <taxon>Atherinomorphae</taxon>
        <taxon>Cyprinodontiformes</taxon>
        <taxon>Goodeidae</taxon>
        <taxon>Goodea</taxon>
    </lineage>
</organism>
<proteinExistence type="predicted"/>
<dbReference type="EMBL" id="JAHRIO010076011">
    <property type="protein sequence ID" value="MEQ2183429.1"/>
    <property type="molecule type" value="Genomic_DNA"/>
</dbReference>
<name>A0ABV0PJ33_9TELE</name>
<comment type="caution">
    <text evidence="1">The sequence shown here is derived from an EMBL/GenBank/DDBJ whole genome shotgun (WGS) entry which is preliminary data.</text>
</comment>
<reference evidence="1 2" key="1">
    <citation type="submission" date="2021-06" db="EMBL/GenBank/DDBJ databases">
        <authorList>
            <person name="Palmer J.M."/>
        </authorList>
    </citation>
    <scope>NUCLEOTIDE SEQUENCE [LARGE SCALE GENOMIC DNA]</scope>
    <source>
        <strain evidence="1 2">GA_2019</strain>
        <tissue evidence="1">Muscle</tissue>
    </source>
</reference>
<keyword evidence="2" id="KW-1185">Reference proteome</keyword>
<protein>
    <submittedName>
        <fullName evidence="1">Uncharacterized protein</fullName>
    </submittedName>
</protein>
<evidence type="ECO:0000313" key="2">
    <source>
        <dbReference type="Proteomes" id="UP001476798"/>
    </source>
</evidence>
<accession>A0ABV0PJ33</accession>
<gene>
    <name evidence="1" type="ORF">GOODEAATRI_032438</name>
</gene>